<feature type="chain" id="PRO_5002633219" evidence="1">
    <location>
        <begin position="23"/>
        <end position="201"/>
    </location>
</feature>
<evidence type="ECO:0000313" key="3">
    <source>
        <dbReference type="Proteomes" id="UP000006701"/>
    </source>
</evidence>
<protein>
    <submittedName>
        <fullName evidence="2">Uncharacterized protein</fullName>
    </submittedName>
</protein>
<dbReference type="Proteomes" id="UP000006701">
    <property type="component" value="Unassembled WGS sequence"/>
</dbReference>
<keyword evidence="1" id="KW-0732">Signal</keyword>
<name>A1CJK2_ASPCL</name>
<evidence type="ECO:0000313" key="2">
    <source>
        <dbReference type="EMBL" id="EAW09326.1"/>
    </source>
</evidence>
<feature type="signal peptide" evidence="1">
    <location>
        <begin position="1"/>
        <end position="22"/>
    </location>
</feature>
<sequence length="201" mass="22654">MRFILLPVILVLLLGISDTTTAKVGPTCFKVVAALVSRPGELFDKFQQEICDQGCQPTVSHWDLWTRNNTFLPAVRSVMKRLNVPQQEEAMVKLGDNAATTIKRRCGPMLRGTHICADPEMLAAFGNCFKKNFVRSAVTNLPTLLGMVSETLCQEQYAYLKDEQLWEETIPQNMRNYAAVCQRLGGLPQQLGEERYDNDEL</sequence>
<organism evidence="2 3">
    <name type="scientific">Aspergillus clavatus (strain ATCC 1007 / CBS 513.65 / DSM 816 / NCTC 3887 / NRRL 1 / QM 1276 / 107)</name>
    <dbReference type="NCBI Taxonomy" id="344612"/>
    <lineage>
        <taxon>Eukaryota</taxon>
        <taxon>Fungi</taxon>
        <taxon>Dikarya</taxon>
        <taxon>Ascomycota</taxon>
        <taxon>Pezizomycotina</taxon>
        <taxon>Eurotiomycetes</taxon>
        <taxon>Eurotiomycetidae</taxon>
        <taxon>Eurotiales</taxon>
        <taxon>Aspergillaceae</taxon>
        <taxon>Aspergillus</taxon>
        <taxon>Aspergillus subgen. Fumigati</taxon>
    </lineage>
</organism>
<dbReference type="RefSeq" id="XP_001270752.1">
    <property type="nucleotide sequence ID" value="XM_001270751.1"/>
</dbReference>
<dbReference type="OMA" id="RQEEAMV"/>
<accession>A1CJK2</accession>
<reference evidence="2 3" key="1">
    <citation type="journal article" date="2008" name="PLoS Genet.">
        <title>Genomic islands in the pathogenic filamentous fungus Aspergillus fumigatus.</title>
        <authorList>
            <person name="Fedorova N.D."/>
            <person name="Khaldi N."/>
            <person name="Joardar V.S."/>
            <person name="Maiti R."/>
            <person name="Amedeo P."/>
            <person name="Anderson M.J."/>
            <person name="Crabtree J."/>
            <person name="Silva J.C."/>
            <person name="Badger J.H."/>
            <person name="Albarraq A."/>
            <person name="Angiuoli S."/>
            <person name="Bussey H."/>
            <person name="Bowyer P."/>
            <person name="Cotty P.J."/>
            <person name="Dyer P.S."/>
            <person name="Egan A."/>
            <person name="Galens K."/>
            <person name="Fraser-Liggett C.M."/>
            <person name="Haas B.J."/>
            <person name="Inman J.M."/>
            <person name="Kent R."/>
            <person name="Lemieux S."/>
            <person name="Malavazi I."/>
            <person name="Orvis J."/>
            <person name="Roemer T."/>
            <person name="Ronning C.M."/>
            <person name="Sundaram J.P."/>
            <person name="Sutton G."/>
            <person name="Turner G."/>
            <person name="Venter J.C."/>
            <person name="White O.R."/>
            <person name="Whitty B.R."/>
            <person name="Youngman P."/>
            <person name="Wolfe K.H."/>
            <person name="Goldman G.H."/>
            <person name="Wortman J.R."/>
            <person name="Jiang B."/>
            <person name="Denning D.W."/>
            <person name="Nierman W.C."/>
        </authorList>
    </citation>
    <scope>NUCLEOTIDE SEQUENCE [LARGE SCALE GENOMIC DNA]</scope>
    <source>
        <strain evidence="3">ATCC 1007 / CBS 513.65 / DSM 816 / NCTC 3887 / NRRL 1</strain>
    </source>
</reference>
<dbReference type="eggNOG" id="ENOG502T553">
    <property type="taxonomic scope" value="Eukaryota"/>
</dbReference>
<dbReference type="OrthoDB" id="4477787at2759"/>
<evidence type="ECO:0000256" key="1">
    <source>
        <dbReference type="SAM" id="SignalP"/>
    </source>
</evidence>
<keyword evidence="3" id="KW-1185">Reference proteome</keyword>
<dbReference type="VEuPathDB" id="FungiDB:ACLA_035290"/>
<dbReference type="STRING" id="344612.A1CJK2"/>
<gene>
    <name evidence="2" type="ORF">ACLA_035290</name>
</gene>
<dbReference type="KEGG" id="act:ACLA_035290"/>
<dbReference type="HOGENOM" id="CLU_101040_1_0_1"/>
<dbReference type="EMBL" id="DS027056">
    <property type="protein sequence ID" value="EAW09326.1"/>
    <property type="molecule type" value="Genomic_DNA"/>
</dbReference>
<dbReference type="GeneID" id="4703273"/>
<proteinExistence type="predicted"/>
<dbReference type="AlphaFoldDB" id="A1CJK2"/>